<dbReference type="EMBL" id="WLVL01000037">
    <property type="protein sequence ID" value="MTB72088.1"/>
    <property type="molecule type" value="Genomic_DNA"/>
</dbReference>
<evidence type="ECO:0000256" key="4">
    <source>
        <dbReference type="ARBA" id="ARBA00022764"/>
    </source>
</evidence>
<keyword evidence="8" id="KW-1185">Reference proteome</keyword>
<dbReference type="Proteomes" id="UP000431092">
    <property type="component" value="Unassembled WGS sequence"/>
</dbReference>
<dbReference type="InterPro" id="IPR006059">
    <property type="entry name" value="SBP"/>
</dbReference>
<dbReference type="PROSITE" id="PS51257">
    <property type="entry name" value="PROKAR_LIPOPROTEIN"/>
    <property type="match status" value="1"/>
</dbReference>
<keyword evidence="4" id="KW-0574">Periplasm</keyword>
<evidence type="ECO:0000313" key="7">
    <source>
        <dbReference type="EMBL" id="MTB72088.1"/>
    </source>
</evidence>
<feature type="chain" id="PRO_5038545954" evidence="6">
    <location>
        <begin position="26"/>
        <end position="388"/>
    </location>
</feature>
<feature type="compositionally biased region" description="Low complexity" evidence="5">
    <location>
        <begin position="26"/>
        <end position="43"/>
    </location>
</feature>
<evidence type="ECO:0000256" key="2">
    <source>
        <dbReference type="ARBA" id="ARBA00022448"/>
    </source>
</evidence>
<dbReference type="InterPro" id="IPR006311">
    <property type="entry name" value="TAT_signal"/>
</dbReference>
<dbReference type="PANTHER" id="PTHR30222">
    <property type="entry name" value="SPERMIDINE/PUTRESCINE-BINDING PERIPLASMIC PROTEIN"/>
    <property type="match status" value="1"/>
</dbReference>
<dbReference type="CDD" id="cd13590">
    <property type="entry name" value="PBP2_PotD_PotF_like"/>
    <property type="match status" value="1"/>
</dbReference>
<protein>
    <submittedName>
        <fullName evidence="7">Extracellular solute-binding protein</fullName>
    </submittedName>
</protein>
<dbReference type="RefSeq" id="WP_154593382.1">
    <property type="nucleotide sequence ID" value="NZ_WLVL01000037.1"/>
</dbReference>
<comment type="caution">
    <text evidence="7">The sequence shown here is derived from an EMBL/GenBank/DDBJ whole genome shotgun (WGS) entry which is preliminary data.</text>
</comment>
<keyword evidence="2" id="KW-0813">Transport</keyword>
<dbReference type="InterPro" id="IPR001188">
    <property type="entry name" value="Sperm_putr-bd"/>
</dbReference>
<evidence type="ECO:0000313" key="8">
    <source>
        <dbReference type="Proteomes" id="UP000431092"/>
    </source>
</evidence>
<gene>
    <name evidence="7" type="ORF">GGG17_08930</name>
</gene>
<organism evidence="7 8">
    <name type="scientific">Arsenicicoccus cauae</name>
    <dbReference type="NCBI Taxonomy" id="2663847"/>
    <lineage>
        <taxon>Bacteria</taxon>
        <taxon>Bacillati</taxon>
        <taxon>Actinomycetota</taxon>
        <taxon>Actinomycetes</taxon>
        <taxon>Micrococcales</taxon>
        <taxon>Intrasporangiaceae</taxon>
        <taxon>Arsenicicoccus</taxon>
    </lineage>
</organism>
<reference evidence="7 8" key="1">
    <citation type="submission" date="2019-11" db="EMBL/GenBank/DDBJ databases">
        <title>Whole genome sequencing identifies a novel species of the genus Arsenicicoccus isolated from human blood.</title>
        <authorList>
            <person name="Jeong J.H."/>
            <person name="Kweon O.J."/>
            <person name="Kim H.R."/>
            <person name="Kim T.-H."/>
            <person name="Ha S.-M."/>
            <person name="Lee M.-K."/>
        </authorList>
    </citation>
    <scope>NUCLEOTIDE SEQUENCE [LARGE SCALE GENOMIC DNA]</scope>
    <source>
        <strain evidence="7 8">MKL-02</strain>
    </source>
</reference>
<keyword evidence="3 6" id="KW-0732">Signal</keyword>
<evidence type="ECO:0000256" key="6">
    <source>
        <dbReference type="SAM" id="SignalP"/>
    </source>
</evidence>
<dbReference type="Pfam" id="PF13416">
    <property type="entry name" value="SBP_bac_8"/>
    <property type="match status" value="1"/>
</dbReference>
<dbReference type="Gene3D" id="3.40.190.10">
    <property type="entry name" value="Periplasmic binding protein-like II"/>
    <property type="match status" value="2"/>
</dbReference>
<dbReference type="AlphaFoldDB" id="A0A6I3ID08"/>
<sequence>MPDRTLSRRSLLGSATAAAFLSACAPPEPPAAARTARPLPADRSATDRRVAFASWTQYLDQDERTKRFPTLDAFVRATGIQASYSEEIDDNDLYVNKIAPQLRAGQDIGRDLVVLSDWMVNRVIDQELVQPLELIRMPHAGNVLPELMDAPFDPGRLHSLPWQSGLTGIGYDASRVTEIRSVEDLWRADLKGRVVGLSEWRDTLGVILRSQGVDPARPFTRDQLADAVEVVDRHLRDGHIRRIRGNSYVQDLQSGNALAGLVWSGDIATLRAETGNDRWTFVVPESGGMLWSDNAVVPITSPRRRNAQRLLDWYYQPEIAARVAAWVGYICPVAGAQKAMEKVDPELVEDPLIFPTADFLARRTSVFRALDAREEQEYAAMWTTVVGQ</sequence>
<dbReference type="SUPFAM" id="SSF53850">
    <property type="entry name" value="Periplasmic binding protein-like II"/>
    <property type="match status" value="1"/>
</dbReference>
<dbReference type="PANTHER" id="PTHR30222:SF17">
    <property type="entry name" value="SPERMIDINE_PUTRESCINE-BINDING PERIPLASMIC PROTEIN"/>
    <property type="match status" value="1"/>
</dbReference>
<feature type="region of interest" description="Disordered" evidence="5">
    <location>
        <begin position="26"/>
        <end position="45"/>
    </location>
</feature>
<dbReference type="PROSITE" id="PS51318">
    <property type="entry name" value="TAT"/>
    <property type="match status" value="1"/>
</dbReference>
<dbReference type="PRINTS" id="PR00909">
    <property type="entry name" value="SPERMDNBNDNG"/>
</dbReference>
<dbReference type="GO" id="GO:0015846">
    <property type="term" value="P:polyamine transport"/>
    <property type="evidence" value="ECO:0007669"/>
    <property type="project" value="InterPro"/>
</dbReference>
<accession>A0A6I3ID08</accession>
<feature type="signal peptide" evidence="6">
    <location>
        <begin position="1"/>
        <end position="25"/>
    </location>
</feature>
<evidence type="ECO:0000256" key="5">
    <source>
        <dbReference type="SAM" id="MobiDB-lite"/>
    </source>
</evidence>
<dbReference type="GO" id="GO:0019808">
    <property type="term" value="F:polyamine binding"/>
    <property type="evidence" value="ECO:0007669"/>
    <property type="project" value="InterPro"/>
</dbReference>
<comment type="subcellular location">
    <subcellularLocation>
        <location evidence="1">Periplasm</location>
    </subcellularLocation>
</comment>
<dbReference type="GO" id="GO:0042597">
    <property type="term" value="C:periplasmic space"/>
    <property type="evidence" value="ECO:0007669"/>
    <property type="project" value="UniProtKB-SubCell"/>
</dbReference>
<proteinExistence type="predicted"/>
<evidence type="ECO:0000256" key="3">
    <source>
        <dbReference type="ARBA" id="ARBA00022729"/>
    </source>
</evidence>
<name>A0A6I3ID08_9MICO</name>
<evidence type="ECO:0000256" key="1">
    <source>
        <dbReference type="ARBA" id="ARBA00004418"/>
    </source>
</evidence>